<accession>A0A7W2IJG8</accession>
<dbReference type="Pfam" id="PF08668">
    <property type="entry name" value="HDOD"/>
    <property type="match status" value="1"/>
</dbReference>
<evidence type="ECO:0000259" key="1">
    <source>
        <dbReference type="PROSITE" id="PS51833"/>
    </source>
</evidence>
<keyword evidence="3" id="KW-1185">Reference proteome</keyword>
<feature type="domain" description="HDOD" evidence="1">
    <location>
        <begin position="14"/>
        <end position="208"/>
    </location>
</feature>
<dbReference type="Gene3D" id="1.10.3210.10">
    <property type="entry name" value="Hypothetical protein af1432"/>
    <property type="match status" value="1"/>
</dbReference>
<evidence type="ECO:0000313" key="3">
    <source>
        <dbReference type="Proteomes" id="UP000573499"/>
    </source>
</evidence>
<gene>
    <name evidence="2" type="ORF">H3H39_06785</name>
</gene>
<sequence length="278" mass="29671">MPTMDDIIKRVQDLPSLPAVVAELLTTVEQDDVDLHALAAKLALDQSLAAKTLRLANSSFYGMSTKVTTIQQAITVLGFHSIRTLVTACSVTGAFTPAPGSAFAFEPFWRHAIGTAVCARALAPHARLSPETAFTAGLLHDLGTLVLATRYPAEYGAVEAYRQQQDCTVGMAQHAIFGYDHARVGSALAAHWKFPRAIQDAVAGHHQPDGADSVSLALLIHVADALAHALDLAGEQDDQVPPLSQQTWRMLALSDAACLAVCAETEATFQELCQILVH</sequence>
<dbReference type="InterPro" id="IPR013976">
    <property type="entry name" value="HDOD"/>
</dbReference>
<protein>
    <submittedName>
        <fullName evidence="2">HDOD domain-containing protein</fullName>
    </submittedName>
</protein>
<dbReference type="InterPro" id="IPR052340">
    <property type="entry name" value="RNase_Y/CdgJ"/>
</dbReference>
<dbReference type="InterPro" id="IPR003607">
    <property type="entry name" value="HD/PDEase_dom"/>
</dbReference>
<dbReference type="SMART" id="SM00471">
    <property type="entry name" value="HDc"/>
    <property type="match status" value="1"/>
</dbReference>
<dbReference type="PANTHER" id="PTHR33525">
    <property type="match status" value="1"/>
</dbReference>
<dbReference type="AlphaFoldDB" id="A0A7W2IJG8"/>
<dbReference type="Proteomes" id="UP000573499">
    <property type="component" value="Unassembled WGS sequence"/>
</dbReference>
<dbReference type="PANTHER" id="PTHR33525:SF6">
    <property type="entry name" value="HDOD DOMAIN-CONTAINING PROTEIN"/>
    <property type="match status" value="1"/>
</dbReference>
<name>A0A7W2IJG8_9BURK</name>
<dbReference type="EMBL" id="JACEZU010000003">
    <property type="protein sequence ID" value="MBA5686760.1"/>
    <property type="molecule type" value="Genomic_DNA"/>
</dbReference>
<reference evidence="2 3" key="1">
    <citation type="submission" date="2020-07" db="EMBL/GenBank/DDBJ databases">
        <title>Novel species isolated from subtropical streams in China.</title>
        <authorList>
            <person name="Lu H."/>
        </authorList>
    </citation>
    <scope>NUCLEOTIDE SEQUENCE [LARGE SCALE GENOMIC DNA]</scope>
    <source>
        <strain evidence="2 3">LX47W</strain>
    </source>
</reference>
<comment type="caution">
    <text evidence="2">The sequence shown here is derived from an EMBL/GenBank/DDBJ whole genome shotgun (WGS) entry which is preliminary data.</text>
</comment>
<dbReference type="SUPFAM" id="SSF109604">
    <property type="entry name" value="HD-domain/PDEase-like"/>
    <property type="match status" value="1"/>
</dbReference>
<dbReference type="CDD" id="cd00077">
    <property type="entry name" value="HDc"/>
    <property type="match status" value="1"/>
</dbReference>
<proteinExistence type="predicted"/>
<organism evidence="2 3">
    <name type="scientific">Rugamonas apoptosis</name>
    <dbReference type="NCBI Taxonomy" id="2758570"/>
    <lineage>
        <taxon>Bacteria</taxon>
        <taxon>Pseudomonadati</taxon>
        <taxon>Pseudomonadota</taxon>
        <taxon>Betaproteobacteria</taxon>
        <taxon>Burkholderiales</taxon>
        <taxon>Oxalobacteraceae</taxon>
        <taxon>Telluria group</taxon>
        <taxon>Rugamonas</taxon>
    </lineage>
</organism>
<evidence type="ECO:0000313" key="2">
    <source>
        <dbReference type="EMBL" id="MBA5686760.1"/>
    </source>
</evidence>
<dbReference type="PROSITE" id="PS51833">
    <property type="entry name" value="HDOD"/>
    <property type="match status" value="1"/>
</dbReference>
<dbReference type="RefSeq" id="WP_182152620.1">
    <property type="nucleotide sequence ID" value="NZ_JACEZU010000003.1"/>
</dbReference>